<evidence type="ECO:0000313" key="2">
    <source>
        <dbReference type="Proteomes" id="UP000295165"/>
    </source>
</evidence>
<evidence type="ECO:0000313" key="1">
    <source>
        <dbReference type="EMBL" id="TDZ50758.1"/>
    </source>
</evidence>
<proteinExistence type="predicted"/>
<sequence>MMVDLFVVGSYGAGGLVGDRLGMNEEGIVWGRMITIGDRRRFDA</sequence>
<organism evidence="1 2">
    <name type="scientific">Mycobacteroides franklinii</name>
    <dbReference type="NCBI Taxonomy" id="948102"/>
    <lineage>
        <taxon>Bacteria</taxon>
        <taxon>Bacillati</taxon>
        <taxon>Actinomycetota</taxon>
        <taxon>Actinomycetes</taxon>
        <taxon>Mycobacteriales</taxon>
        <taxon>Mycobacteriaceae</taxon>
        <taxon>Mycobacteroides</taxon>
    </lineage>
</organism>
<protein>
    <submittedName>
        <fullName evidence="1">Uncharacterized protein</fullName>
    </submittedName>
</protein>
<keyword evidence="2" id="KW-1185">Reference proteome</keyword>
<reference evidence="1 2" key="1">
    <citation type="journal article" date="2019" name="Sci. Rep.">
        <title>Extended insight into the Mycobacterium chelonae-abscessus complex through whole genome sequencing of Mycobacterium salmoniphilum outbreak and Mycobacterium salmoniphilum-like strains.</title>
        <authorList>
            <person name="Behra P.R.K."/>
            <person name="Das S."/>
            <person name="Pettersson B.M.F."/>
            <person name="Shirreff L."/>
            <person name="DuCote T."/>
            <person name="Jacobsson K.G."/>
            <person name="Ennis D.G."/>
            <person name="Kirsebom L.A."/>
        </authorList>
    </citation>
    <scope>NUCLEOTIDE SEQUENCE [LARGE SCALE GENOMIC DNA]</scope>
    <source>
        <strain evidence="1 2">CCUG 63697</strain>
    </source>
</reference>
<comment type="caution">
    <text evidence="1">The sequence shown here is derived from an EMBL/GenBank/DDBJ whole genome shotgun (WGS) entry which is preliminary data.</text>
</comment>
<gene>
    <name evidence="1" type="ORF">CCUG63697_02267</name>
</gene>
<dbReference type="EMBL" id="PECC01000027">
    <property type="protein sequence ID" value="TDZ50758.1"/>
    <property type="molecule type" value="Genomic_DNA"/>
</dbReference>
<accession>A0A4R8R7K4</accession>
<dbReference type="Proteomes" id="UP000295165">
    <property type="component" value="Unassembled WGS sequence"/>
</dbReference>
<name>A0A4R8R7K4_9MYCO</name>
<dbReference type="AlphaFoldDB" id="A0A4R8R7K4"/>